<dbReference type="Gene3D" id="3.30.565.10">
    <property type="entry name" value="Histidine kinase-like ATPase, C-terminal domain"/>
    <property type="match status" value="1"/>
</dbReference>
<evidence type="ECO:0000259" key="1">
    <source>
        <dbReference type="Pfam" id="PF13581"/>
    </source>
</evidence>
<keyword evidence="2" id="KW-0547">Nucleotide-binding</keyword>
<protein>
    <submittedName>
        <fullName evidence="2">ATP-binding protein</fullName>
    </submittedName>
</protein>
<gene>
    <name evidence="2" type="ORF">FVW20_12080</name>
</gene>
<dbReference type="EMBL" id="VRYY01000356">
    <property type="protein sequence ID" value="MBG3877729.1"/>
    <property type="molecule type" value="Genomic_DNA"/>
</dbReference>
<keyword evidence="2" id="KW-0067">ATP-binding</keyword>
<dbReference type="Pfam" id="PF13581">
    <property type="entry name" value="HATPase_c_2"/>
    <property type="match status" value="1"/>
</dbReference>
<proteinExistence type="predicted"/>
<dbReference type="Proteomes" id="UP001194469">
    <property type="component" value="Unassembled WGS sequence"/>
</dbReference>
<sequence>MATLSVPASLEQLGAVNEFIAGQIPEGLAALLPQVELAAEELLVNVFSYAYPGEPGKAEVGCRMVRLDGVPFFCLAVRDWGAPFDPFSEAPEPDTALGVADRPIGGLGVHLIKSMVRHYSYSYHDASNCIELYFALPE</sequence>
<feature type="domain" description="Histidine kinase/HSP90-like ATPase" evidence="1">
    <location>
        <begin position="7"/>
        <end position="133"/>
    </location>
</feature>
<accession>A0ABS0J5Q7</accession>
<dbReference type="InterPro" id="IPR036890">
    <property type="entry name" value="HATPase_C_sf"/>
</dbReference>
<evidence type="ECO:0000313" key="3">
    <source>
        <dbReference type="Proteomes" id="UP001194469"/>
    </source>
</evidence>
<dbReference type="CDD" id="cd16936">
    <property type="entry name" value="HATPase_RsbW-like"/>
    <property type="match status" value="1"/>
</dbReference>
<dbReference type="RefSeq" id="WP_196609813.1">
    <property type="nucleotide sequence ID" value="NZ_VRYY01000356.1"/>
</dbReference>
<name>A0ABS0J5Q7_9BACT</name>
<keyword evidence="3" id="KW-1185">Reference proteome</keyword>
<dbReference type="InterPro" id="IPR003594">
    <property type="entry name" value="HATPase_dom"/>
</dbReference>
<evidence type="ECO:0000313" key="2">
    <source>
        <dbReference type="EMBL" id="MBG3877729.1"/>
    </source>
</evidence>
<reference evidence="2 3" key="1">
    <citation type="submission" date="2019-08" db="EMBL/GenBank/DDBJ databases">
        <authorList>
            <person name="Luo N."/>
        </authorList>
    </citation>
    <scope>NUCLEOTIDE SEQUENCE [LARGE SCALE GENOMIC DNA]</scope>
    <source>
        <strain evidence="2 3">NCIMB 9442</strain>
    </source>
</reference>
<dbReference type="GO" id="GO:0005524">
    <property type="term" value="F:ATP binding"/>
    <property type="evidence" value="ECO:0007669"/>
    <property type="project" value="UniProtKB-KW"/>
</dbReference>
<organism evidence="2 3">
    <name type="scientific">Nitratidesulfovibrio oxamicus</name>
    <dbReference type="NCBI Taxonomy" id="32016"/>
    <lineage>
        <taxon>Bacteria</taxon>
        <taxon>Pseudomonadati</taxon>
        <taxon>Thermodesulfobacteriota</taxon>
        <taxon>Desulfovibrionia</taxon>
        <taxon>Desulfovibrionales</taxon>
        <taxon>Desulfovibrionaceae</taxon>
        <taxon>Nitratidesulfovibrio</taxon>
    </lineage>
</organism>
<comment type="caution">
    <text evidence="2">The sequence shown here is derived from an EMBL/GenBank/DDBJ whole genome shotgun (WGS) entry which is preliminary data.</text>
</comment>